<name>A0A937D6B1_9FLAO</name>
<organism evidence="2 3">
    <name type="scientific">Aquimarina mytili</name>
    <dbReference type="NCBI Taxonomy" id="874423"/>
    <lineage>
        <taxon>Bacteria</taxon>
        <taxon>Pseudomonadati</taxon>
        <taxon>Bacteroidota</taxon>
        <taxon>Flavobacteriia</taxon>
        <taxon>Flavobacteriales</taxon>
        <taxon>Flavobacteriaceae</taxon>
        <taxon>Aquimarina</taxon>
    </lineage>
</organism>
<proteinExistence type="predicted"/>
<evidence type="ECO:0000259" key="1">
    <source>
        <dbReference type="SMART" id="SM00014"/>
    </source>
</evidence>
<dbReference type="SMART" id="SM00014">
    <property type="entry name" value="acidPPc"/>
    <property type="match status" value="1"/>
</dbReference>
<evidence type="ECO:0000313" key="3">
    <source>
        <dbReference type="Proteomes" id="UP000651057"/>
    </source>
</evidence>
<dbReference type="InterPro" id="IPR036938">
    <property type="entry name" value="PAP2/HPO_sf"/>
</dbReference>
<keyword evidence="3" id="KW-1185">Reference proteome</keyword>
<dbReference type="RefSeq" id="WP_201919974.1">
    <property type="nucleotide sequence ID" value="NZ_BAABAX010000003.1"/>
</dbReference>
<protein>
    <submittedName>
        <fullName evidence="2">Phosphatase PAP2 family protein</fullName>
    </submittedName>
</protein>
<dbReference type="EMBL" id="JAERQJ010000004">
    <property type="protein sequence ID" value="MBL0684204.1"/>
    <property type="molecule type" value="Genomic_DNA"/>
</dbReference>
<dbReference type="PANTHER" id="PTHR14969">
    <property type="entry name" value="SPHINGOSINE-1-PHOSPHATE PHOSPHOHYDROLASE"/>
    <property type="match status" value="1"/>
</dbReference>
<gene>
    <name evidence="2" type="ORF">JJQ60_11800</name>
</gene>
<feature type="domain" description="Phosphatidic acid phosphatase type 2/haloperoxidase" evidence="1">
    <location>
        <begin position="117"/>
        <end position="219"/>
    </location>
</feature>
<comment type="caution">
    <text evidence="2">The sequence shown here is derived from an EMBL/GenBank/DDBJ whole genome shotgun (WGS) entry which is preliminary data.</text>
</comment>
<dbReference type="PANTHER" id="PTHR14969:SF13">
    <property type="entry name" value="AT30094P"/>
    <property type="match status" value="1"/>
</dbReference>
<evidence type="ECO:0000313" key="2">
    <source>
        <dbReference type="EMBL" id="MBL0684204.1"/>
    </source>
</evidence>
<reference evidence="2" key="1">
    <citation type="submission" date="2021-01" db="EMBL/GenBank/DDBJ databases">
        <authorList>
            <person name="Zhong Y.L."/>
        </authorList>
    </citation>
    <scope>NUCLEOTIDE SEQUENCE</scope>
    <source>
        <strain evidence="2">KCTC 23302</strain>
    </source>
</reference>
<dbReference type="Pfam" id="PF01569">
    <property type="entry name" value="PAP2"/>
    <property type="match status" value="1"/>
</dbReference>
<dbReference type="Gene3D" id="1.20.144.10">
    <property type="entry name" value="Phosphatidic acid phosphatase type 2/haloperoxidase"/>
    <property type="match status" value="1"/>
</dbReference>
<dbReference type="AlphaFoldDB" id="A0A937D6B1"/>
<sequence length="256" mass="28664">MRILVSLVLIYFCFNTINAQYTEAPITNRQFNEFEKSKFTTEQGSLTNRILPVSLITVGVLLSTSSFEKSLQKNIRNLVGNDFYSGIDDYTRYAPVVQMYAADIMGVQSRNHWFDQTKNLVLSSIISNGVSTLLKKEVHKYRPGGSDHANSFPSGHTTTAFTTATVLFEEFKNTNPVLAYSGYIFAITTGSLRLANNMHYLSDVLVGAGIGILATKLVYHFEHLIAWNPFKKMKGIAFTPQYSNNSGLGFYFSKTL</sequence>
<dbReference type="Proteomes" id="UP000651057">
    <property type="component" value="Unassembled WGS sequence"/>
</dbReference>
<dbReference type="InterPro" id="IPR000326">
    <property type="entry name" value="PAP2/HPO"/>
</dbReference>
<accession>A0A937D6B1</accession>
<dbReference type="SUPFAM" id="SSF48317">
    <property type="entry name" value="Acid phosphatase/Vanadium-dependent haloperoxidase"/>
    <property type="match status" value="1"/>
</dbReference>